<keyword evidence="2" id="KW-1185">Reference proteome</keyword>
<accession>A0A7J7YWR6</accession>
<dbReference type="AlphaFoldDB" id="A0A7J7YWR6"/>
<dbReference type="EMBL" id="JACAGB010000004">
    <property type="protein sequence ID" value="KAF6366463.1"/>
    <property type="molecule type" value="Genomic_DNA"/>
</dbReference>
<dbReference type="Proteomes" id="UP000558488">
    <property type="component" value="Unassembled WGS sequence"/>
</dbReference>
<sequence>MQKILCQYCNWTRVSLCLPNLPSNTLCSTLFSFLLVTFQTYHMTFESFKVLRTQIHIQAQKEIHPEFLLNQKFNLIFNPKVSSPIRHRHHYSGSTVKELRHVFSFLFDFFPPPPVFWVFQNL</sequence>
<evidence type="ECO:0000313" key="1">
    <source>
        <dbReference type="EMBL" id="KAF6366463.1"/>
    </source>
</evidence>
<protein>
    <submittedName>
        <fullName evidence="1">Uncharacterized protein</fullName>
    </submittedName>
</protein>
<evidence type="ECO:0000313" key="2">
    <source>
        <dbReference type="Proteomes" id="UP000558488"/>
    </source>
</evidence>
<organism evidence="1 2">
    <name type="scientific">Pipistrellus kuhlii</name>
    <name type="common">Kuhl's pipistrelle</name>
    <dbReference type="NCBI Taxonomy" id="59472"/>
    <lineage>
        <taxon>Eukaryota</taxon>
        <taxon>Metazoa</taxon>
        <taxon>Chordata</taxon>
        <taxon>Craniata</taxon>
        <taxon>Vertebrata</taxon>
        <taxon>Euteleostomi</taxon>
        <taxon>Mammalia</taxon>
        <taxon>Eutheria</taxon>
        <taxon>Laurasiatheria</taxon>
        <taxon>Chiroptera</taxon>
        <taxon>Yangochiroptera</taxon>
        <taxon>Vespertilionidae</taxon>
        <taxon>Pipistrellus</taxon>
    </lineage>
</organism>
<reference evidence="1 2" key="1">
    <citation type="journal article" date="2020" name="Nature">
        <title>Six reference-quality genomes reveal evolution of bat adaptations.</title>
        <authorList>
            <person name="Jebb D."/>
            <person name="Huang Z."/>
            <person name="Pippel M."/>
            <person name="Hughes G.M."/>
            <person name="Lavrichenko K."/>
            <person name="Devanna P."/>
            <person name="Winkler S."/>
            <person name="Jermiin L.S."/>
            <person name="Skirmuntt E.C."/>
            <person name="Katzourakis A."/>
            <person name="Burkitt-Gray L."/>
            <person name="Ray D.A."/>
            <person name="Sullivan K.A.M."/>
            <person name="Roscito J.G."/>
            <person name="Kirilenko B.M."/>
            <person name="Davalos L.M."/>
            <person name="Corthals A.P."/>
            <person name="Power M.L."/>
            <person name="Jones G."/>
            <person name="Ransome R.D."/>
            <person name="Dechmann D.K.N."/>
            <person name="Locatelli A.G."/>
            <person name="Puechmaille S.J."/>
            <person name="Fedrigo O."/>
            <person name="Jarvis E.D."/>
            <person name="Hiller M."/>
            <person name="Vernes S.C."/>
            <person name="Myers E.W."/>
            <person name="Teeling E.C."/>
        </authorList>
    </citation>
    <scope>NUCLEOTIDE SEQUENCE [LARGE SCALE GENOMIC DNA]</scope>
    <source>
        <strain evidence="1">MPipKuh1</strain>
        <tissue evidence="1">Flight muscle</tissue>
    </source>
</reference>
<gene>
    <name evidence="1" type="ORF">mPipKuh1_009877</name>
</gene>
<name>A0A7J7YWR6_PIPKU</name>
<comment type="caution">
    <text evidence="1">The sequence shown here is derived from an EMBL/GenBank/DDBJ whole genome shotgun (WGS) entry which is preliminary data.</text>
</comment>
<proteinExistence type="predicted"/>